<organism evidence="1 2">
    <name type="scientific">Artemia franciscana</name>
    <name type="common">Brine shrimp</name>
    <name type="synonym">Artemia sanfranciscana</name>
    <dbReference type="NCBI Taxonomy" id="6661"/>
    <lineage>
        <taxon>Eukaryota</taxon>
        <taxon>Metazoa</taxon>
        <taxon>Ecdysozoa</taxon>
        <taxon>Arthropoda</taxon>
        <taxon>Crustacea</taxon>
        <taxon>Branchiopoda</taxon>
        <taxon>Anostraca</taxon>
        <taxon>Artemiidae</taxon>
        <taxon>Artemia</taxon>
    </lineage>
</organism>
<dbReference type="Gene3D" id="3.10.10.10">
    <property type="entry name" value="HIV Type 1 Reverse Transcriptase, subunit A, domain 1"/>
    <property type="match status" value="1"/>
</dbReference>
<dbReference type="EMBL" id="JAVRJZ010000356">
    <property type="protein sequence ID" value="KAK2702434.1"/>
    <property type="molecule type" value="Genomic_DNA"/>
</dbReference>
<protein>
    <submittedName>
        <fullName evidence="1">Uncharacterized protein</fullName>
    </submittedName>
</protein>
<sequence length="121" mass="13783">MDKLSVIEKVSYTTDWVNTAVVVEKPDKSVWACIDLYDLNKANKIPHHPIPTFDALIFKHSGAKFFKKLDNRYGCWSLILDLGSLPLTTFKAPHGPYKFNLHYVWSDVSTGGNPKTHKIHN</sequence>
<dbReference type="AlphaFoldDB" id="A0AA88KU49"/>
<evidence type="ECO:0000313" key="2">
    <source>
        <dbReference type="Proteomes" id="UP001187531"/>
    </source>
</evidence>
<dbReference type="GO" id="GO:0071897">
    <property type="term" value="P:DNA biosynthetic process"/>
    <property type="evidence" value="ECO:0007669"/>
    <property type="project" value="UniProtKB-ARBA"/>
</dbReference>
<comment type="caution">
    <text evidence="1">The sequence shown here is derived from an EMBL/GenBank/DDBJ whole genome shotgun (WGS) entry which is preliminary data.</text>
</comment>
<dbReference type="SUPFAM" id="SSF56672">
    <property type="entry name" value="DNA/RNA polymerases"/>
    <property type="match status" value="1"/>
</dbReference>
<dbReference type="PANTHER" id="PTHR37984">
    <property type="entry name" value="PROTEIN CBG26694"/>
    <property type="match status" value="1"/>
</dbReference>
<dbReference type="InterPro" id="IPR043128">
    <property type="entry name" value="Rev_trsase/Diguanyl_cyclase"/>
</dbReference>
<keyword evidence="2" id="KW-1185">Reference proteome</keyword>
<dbReference type="Gene3D" id="3.30.70.270">
    <property type="match status" value="1"/>
</dbReference>
<dbReference type="InterPro" id="IPR043502">
    <property type="entry name" value="DNA/RNA_pol_sf"/>
</dbReference>
<dbReference type="InterPro" id="IPR050951">
    <property type="entry name" value="Retrovirus_Pol_polyprotein"/>
</dbReference>
<gene>
    <name evidence="1" type="ORF">QYM36_018955</name>
</gene>
<reference evidence="1" key="1">
    <citation type="submission" date="2023-07" db="EMBL/GenBank/DDBJ databases">
        <title>Chromosome-level genome assembly of Artemia franciscana.</title>
        <authorList>
            <person name="Jo E."/>
        </authorList>
    </citation>
    <scope>NUCLEOTIDE SEQUENCE</scope>
    <source>
        <tissue evidence="1">Whole body</tissue>
    </source>
</reference>
<proteinExistence type="predicted"/>
<dbReference type="PANTHER" id="PTHR37984:SF7">
    <property type="entry name" value="INTEGRASE CATALYTIC DOMAIN-CONTAINING PROTEIN"/>
    <property type="match status" value="1"/>
</dbReference>
<name>A0AA88KU49_ARTSF</name>
<accession>A0AA88KU49</accession>
<evidence type="ECO:0000313" key="1">
    <source>
        <dbReference type="EMBL" id="KAK2702434.1"/>
    </source>
</evidence>
<dbReference type="Proteomes" id="UP001187531">
    <property type="component" value="Unassembled WGS sequence"/>
</dbReference>